<keyword evidence="3 6" id="KW-0732">Signal</keyword>
<evidence type="ECO:0000256" key="3">
    <source>
        <dbReference type="ARBA" id="ARBA00022729"/>
    </source>
</evidence>
<keyword evidence="5" id="KW-0998">Cell outer membrane</keyword>
<protein>
    <submittedName>
        <fullName evidence="9">RagB/SusD family nutrient uptake outer membrane protein</fullName>
    </submittedName>
</protein>
<dbReference type="KEGG" id="pseg:D3H65_17550"/>
<dbReference type="PROSITE" id="PS51257">
    <property type="entry name" value="PROKAR_LIPOPROTEIN"/>
    <property type="match status" value="1"/>
</dbReference>
<dbReference type="InterPro" id="IPR011990">
    <property type="entry name" value="TPR-like_helical_dom_sf"/>
</dbReference>
<dbReference type="Pfam" id="PF07980">
    <property type="entry name" value="SusD_RagB"/>
    <property type="match status" value="1"/>
</dbReference>
<dbReference type="GO" id="GO:0009279">
    <property type="term" value="C:cell outer membrane"/>
    <property type="evidence" value="ECO:0007669"/>
    <property type="project" value="UniProtKB-SubCell"/>
</dbReference>
<evidence type="ECO:0000256" key="2">
    <source>
        <dbReference type="ARBA" id="ARBA00006275"/>
    </source>
</evidence>
<dbReference type="InterPro" id="IPR012944">
    <property type="entry name" value="SusD_RagB_dom"/>
</dbReference>
<evidence type="ECO:0000256" key="4">
    <source>
        <dbReference type="ARBA" id="ARBA00023136"/>
    </source>
</evidence>
<proteinExistence type="inferred from homology"/>
<comment type="subcellular location">
    <subcellularLocation>
        <location evidence="1">Cell outer membrane</location>
    </subcellularLocation>
</comment>
<keyword evidence="10" id="KW-1185">Reference proteome</keyword>
<name>A0A3B7MZF2_9BACT</name>
<accession>A0A3B7MZF2</accession>
<keyword evidence="4" id="KW-0472">Membrane</keyword>
<gene>
    <name evidence="9" type="ORF">D3H65_17550</name>
</gene>
<evidence type="ECO:0000313" key="9">
    <source>
        <dbReference type="EMBL" id="AXY75671.1"/>
    </source>
</evidence>
<evidence type="ECO:0000256" key="5">
    <source>
        <dbReference type="ARBA" id="ARBA00023237"/>
    </source>
</evidence>
<evidence type="ECO:0000259" key="7">
    <source>
        <dbReference type="Pfam" id="PF07980"/>
    </source>
</evidence>
<dbReference type="InterPro" id="IPR033985">
    <property type="entry name" value="SusD-like_N"/>
</dbReference>
<dbReference type="OrthoDB" id="5694214at2"/>
<comment type="similarity">
    <text evidence="2">Belongs to the SusD family.</text>
</comment>
<feature type="domain" description="SusD-like N-terminal" evidence="8">
    <location>
        <begin position="94"/>
        <end position="216"/>
    </location>
</feature>
<dbReference type="SUPFAM" id="SSF48452">
    <property type="entry name" value="TPR-like"/>
    <property type="match status" value="1"/>
</dbReference>
<reference evidence="9 10" key="1">
    <citation type="submission" date="2018-09" db="EMBL/GenBank/DDBJ databases">
        <title>Genome sequencing of strain 6GH32-13.</title>
        <authorList>
            <person name="Weon H.-Y."/>
            <person name="Heo J."/>
            <person name="Kwon S.-W."/>
        </authorList>
    </citation>
    <scope>NUCLEOTIDE SEQUENCE [LARGE SCALE GENOMIC DNA]</scope>
    <source>
        <strain evidence="9 10">5GH32-13</strain>
    </source>
</reference>
<evidence type="ECO:0000313" key="10">
    <source>
        <dbReference type="Proteomes" id="UP000263900"/>
    </source>
</evidence>
<dbReference type="Pfam" id="PF14322">
    <property type="entry name" value="SusD-like_3"/>
    <property type="match status" value="1"/>
</dbReference>
<feature type="signal peptide" evidence="6">
    <location>
        <begin position="1"/>
        <end position="20"/>
    </location>
</feature>
<evidence type="ECO:0000256" key="6">
    <source>
        <dbReference type="SAM" id="SignalP"/>
    </source>
</evidence>
<organism evidence="9 10">
    <name type="scientific">Paraflavitalea soli</name>
    <dbReference type="NCBI Taxonomy" id="2315862"/>
    <lineage>
        <taxon>Bacteria</taxon>
        <taxon>Pseudomonadati</taxon>
        <taxon>Bacteroidota</taxon>
        <taxon>Chitinophagia</taxon>
        <taxon>Chitinophagales</taxon>
        <taxon>Chitinophagaceae</taxon>
        <taxon>Paraflavitalea</taxon>
    </lineage>
</organism>
<evidence type="ECO:0000259" key="8">
    <source>
        <dbReference type="Pfam" id="PF14322"/>
    </source>
</evidence>
<feature type="domain" description="RagB/SusD" evidence="7">
    <location>
        <begin position="358"/>
        <end position="527"/>
    </location>
</feature>
<sequence length="539" mass="60696">MNKLLTILLLLTLVAAQSCNKEFLNRPPEDQLIADIFYKTTDEVRAGTAPLYNIVWFDYNDKAALSFGDARGGNMISNDRDAFYRFAISATDVNTLLPAYKSFYKIIAQSNQTMANIRNNATTVPDDVRRGAIAECRFMRGLGYYFLVSNWGAVPIIYDNVKQMGDPNVPRNTIESIWELIIKDMTYAAKNLPITAFAEGRITKYSAEGMLARMYLTRAGVGSPGTRRKTDLDSAKYYAGDVIRNSPFVLEPNYYDLFRGENHNSSKNNKESLFSIQWMPIKDPWGINNSFQAYMARNGDITGSWDGWGAAHGASANLIKYYLANPADSVRRKATFMFQGDFYPEIRKDLGGYNFTATDVANTKKYIIGSVKDNGGKGSEMCAYINTYMLRLAEVYLIYAESILGDAASTADAEALKYYNAVRTRAGMPAKASITFDDIFLEKRIETVFEGIYWYELMRLYYFNPTKAKAIIDDQDKGAYTLTYNTGTTNPRTWTAVYDTKKYPVTDQTMYLPLPEAELVKAPNLAKPPVAFDFSVLPD</sequence>
<evidence type="ECO:0000256" key="1">
    <source>
        <dbReference type="ARBA" id="ARBA00004442"/>
    </source>
</evidence>
<dbReference type="AlphaFoldDB" id="A0A3B7MZF2"/>
<dbReference type="Proteomes" id="UP000263900">
    <property type="component" value="Chromosome"/>
</dbReference>
<feature type="chain" id="PRO_5017706777" evidence="6">
    <location>
        <begin position="21"/>
        <end position="539"/>
    </location>
</feature>
<dbReference type="EMBL" id="CP032157">
    <property type="protein sequence ID" value="AXY75671.1"/>
    <property type="molecule type" value="Genomic_DNA"/>
</dbReference>
<dbReference type="RefSeq" id="WP_119051552.1">
    <property type="nucleotide sequence ID" value="NZ_CP032157.1"/>
</dbReference>
<dbReference type="Gene3D" id="1.25.40.390">
    <property type="match status" value="1"/>
</dbReference>